<accession>A0A6G0TGM6</accession>
<keyword evidence="3" id="KW-1185">Reference proteome</keyword>
<evidence type="ECO:0000313" key="3">
    <source>
        <dbReference type="Proteomes" id="UP000475862"/>
    </source>
</evidence>
<name>A0A6G0TGM6_APHGL</name>
<evidence type="ECO:0000256" key="1">
    <source>
        <dbReference type="SAM" id="Phobius"/>
    </source>
</evidence>
<keyword evidence="1" id="KW-1133">Transmembrane helix</keyword>
<dbReference type="AlphaFoldDB" id="A0A6G0TGM6"/>
<dbReference type="Proteomes" id="UP000475862">
    <property type="component" value="Unassembled WGS sequence"/>
</dbReference>
<evidence type="ECO:0000313" key="2">
    <source>
        <dbReference type="EMBL" id="KAE9531533.1"/>
    </source>
</evidence>
<feature type="transmembrane region" description="Helical" evidence="1">
    <location>
        <begin position="143"/>
        <end position="164"/>
    </location>
</feature>
<sequence>MDSIMNILEGIKSRKNNKKNIKVNKLRHLVAKLKNSTTFPRQLNLINFYFILTNATENGKKNFTVVMINDCKFPIRLESTLDSLYAILMMRNTGNLLALDLHSNQYFIVKQWMYCIGTTVIFCLLGLKTLILNDCLLIKIVFLYYAIAYHLIKSHPLLLVVSLCKKNRIFYDSPTIFETCQYIISAYRLASEVGKAFSASIFTIWLIIECHWSIKYCITLLPTSGCSVIVTQR</sequence>
<gene>
    <name evidence="2" type="ORF">AGLY_010739</name>
</gene>
<organism evidence="2 3">
    <name type="scientific">Aphis glycines</name>
    <name type="common">Soybean aphid</name>
    <dbReference type="NCBI Taxonomy" id="307491"/>
    <lineage>
        <taxon>Eukaryota</taxon>
        <taxon>Metazoa</taxon>
        <taxon>Ecdysozoa</taxon>
        <taxon>Arthropoda</taxon>
        <taxon>Hexapoda</taxon>
        <taxon>Insecta</taxon>
        <taxon>Pterygota</taxon>
        <taxon>Neoptera</taxon>
        <taxon>Paraneoptera</taxon>
        <taxon>Hemiptera</taxon>
        <taxon>Sternorrhyncha</taxon>
        <taxon>Aphidomorpha</taxon>
        <taxon>Aphidoidea</taxon>
        <taxon>Aphididae</taxon>
        <taxon>Aphidini</taxon>
        <taxon>Aphis</taxon>
        <taxon>Aphis</taxon>
    </lineage>
</organism>
<proteinExistence type="predicted"/>
<dbReference type="EMBL" id="VYZN01000041">
    <property type="protein sequence ID" value="KAE9531533.1"/>
    <property type="molecule type" value="Genomic_DNA"/>
</dbReference>
<protein>
    <submittedName>
        <fullName evidence="2">Uncharacterized protein</fullName>
    </submittedName>
</protein>
<keyword evidence="1" id="KW-0472">Membrane</keyword>
<comment type="caution">
    <text evidence="2">The sequence shown here is derived from an EMBL/GenBank/DDBJ whole genome shotgun (WGS) entry which is preliminary data.</text>
</comment>
<feature type="transmembrane region" description="Helical" evidence="1">
    <location>
        <begin position="112"/>
        <end position="131"/>
    </location>
</feature>
<reference evidence="2 3" key="1">
    <citation type="submission" date="2019-08" db="EMBL/GenBank/DDBJ databases">
        <title>The genome of the soybean aphid Biotype 1, its phylome, world population structure and adaptation to the North American continent.</title>
        <authorList>
            <person name="Giordano R."/>
            <person name="Donthu R.K."/>
            <person name="Hernandez A.G."/>
            <person name="Wright C.L."/>
            <person name="Zimin A.V."/>
        </authorList>
    </citation>
    <scope>NUCLEOTIDE SEQUENCE [LARGE SCALE GENOMIC DNA]</scope>
    <source>
        <tissue evidence="2">Whole aphids</tissue>
    </source>
</reference>
<keyword evidence="1" id="KW-0812">Transmembrane</keyword>